<sequence length="284" mass="30317">MGAPVLVAGCALLVSAGGRFGFMPLQWAGAGISPRRARYFSLLRQRKVPKRKATPLSASLRFASGNLRCSRPAGSRSNSLRCASLRQSRALIRWPLRSSAHTEGMGEPNSQTAPRAIASLGPLLWAQAPCAGRSLFGVERSDDPNGCLAVHPLLAAPAAGRLWGGMGARAPMLRDLTRRGCPSGAAQQQSEFHGAPRNRPGAGLPLRTAKGSQTGGRLSFGYFSLAKQRKVPRPPGRTPGSRPWQRHAAKRMATNQDTIKLVAASAYLVSARAIKHIKTQRPVP</sequence>
<dbReference type="Proteomes" id="UP000316993">
    <property type="component" value="Unassembled WGS sequence"/>
</dbReference>
<dbReference type="AlphaFoldDB" id="A0A543L2K7"/>
<evidence type="ECO:0000256" key="1">
    <source>
        <dbReference type="SAM" id="MobiDB-lite"/>
    </source>
</evidence>
<name>A0A543L2K7_9BURK</name>
<accession>A0A543L2K7</accession>
<evidence type="ECO:0000313" key="3">
    <source>
        <dbReference type="Proteomes" id="UP000316993"/>
    </source>
</evidence>
<reference evidence="2 3" key="1">
    <citation type="submission" date="2019-06" db="EMBL/GenBank/DDBJ databases">
        <title>Genomic Encyclopedia of Archaeal and Bacterial Type Strains, Phase II (KMG-II): from individual species to whole genera.</title>
        <authorList>
            <person name="Goeker M."/>
        </authorList>
    </citation>
    <scope>NUCLEOTIDE SEQUENCE [LARGE SCALE GENOMIC DNA]</scope>
    <source>
        <strain evidence="2 3">DSM 7270</strain>
    </source>
</reference>
<proteinExistence type="predicted"/>
<gene>
    <name evidence="2" type="ORF">BDD18_3536</name>
</gene>
<protein>
    <submittedName>
        <fullName evidence="2">Uncharacterized protein</fullName>
    </submittedName>
</protein>
<comment type="caution">
    <text evidence="2">The sequence shown here is derived from an EMBL/GenBank/DDBJ whole genome shotgun (WGS) entry which is preliminary data.</text>
</comment>
<feature type="region of interest" description="Disordered" evidence="1">
    <location>
        <begin position="180"/>
        <end position="215"/>
    </location>
</feature>
<dbReference type="EMBL" id="VFPV01000003">
    <property type="protein sequence ID" value="TQN01567.1"/>
    <property type="molecule type" value="Genomic_DNA"/>
</dbReference>
<organism evidence="2 3">
    <name type="scientific">Acidovorax temperans</name>
    <dbReference type="NCBI Taxonomy" id="80878"/>
    <lineage>
        <taxon>Bacteria</taxon>
        <taxon>Pseudomonadati</taxon>
        <taxon>Pseudomonadota</taxon>
        <taxon>Betaproteobacteria</taxon>
        <taxon>Burkholderiales</taxon>
        <taxon>Comamonadaceae</taxon>
        <taxon>Acidovorax</taxon>
    </lineage>
</organism>
<evidence type="ECO:0000313" key="2">
    <source>
        <dbReference type="EMBL" id="TQN01567.1"/>
    </source>
</evidence>